<proteinExistence type="predicted"/>
<protein>
    <submittedName>
        <fullName evidence="1">Uncharacterized protein</fullName>
    </submittedName>
</protein>
<reference evidence="1 2" key="1">
    <citation type="journal article" date="2023" name="BMC Biol.">
        <title>The compact genome of the sponge Oopsacas minuta (Hexactinellida) is lacking key metazoan core genes.</title>
        <authorList>
            <person name="Santini S."/>
            <person name="Schenkelaars Q."/>
            <person name="Jourda C."/>
            <person name="Duchesne M."/>
            <person name="Belahbib H."/>
            <person name="Rocher C."/>
            <person name="Selva M."/>
            <person name="Riesgo A."/>
            <person name="Vervoort M."/>
            <person name="Leys S.P."/>
            <person name="Kodjabachian L."/>
            <person name="Le Bivic A."/>
            <person name="Borchiellini C."/>
            <person name="Claverie J.M."/>
            <person name="Renard E."/>
        </authorList>
    </citation>
    <scope>NUCLEOTIDE SEQUENCE [LARGE SCALE GENOMIC DNA]</scope>
    <source>
        <strain evidence="1">SPO-2</strain>
    </source>
</reference>
<evidence type="ECO:0000313" key="1">
    <source>
        <dbReference type="EMBL" id="KAI6657659.1"/>
    </source>
</evidence>
<organism evidence="1 2">
    <name type="scientific">Oopsacas minuta</name>
    <dbReference type="NCBI Taxonomy" id="111878"/>
    <lineage>
        <taxon>Eukaryota</taxon>
        <taxon>Metazoa</taxon>
        <taxon>Porifera</taxon>
        <taxon>Hexactinellida</taxon>
        <taxon>Hexasterophora</taxon>
        <taxon>Lyssacinosida</taxon>
        <taxon>Leucopsacidae</taxon>
        <taxon>Oopsacas</taxon>
    </lineage>
</organism>
<sequence>MGDKVIQNKIYQTANIFGDEECYSKKLWNSIFDKYQDQEGPYDYSIDELELHLEVDPDFKEIYGECCKTNPYAIYKHPSV</sequence>
<name>A0AAV7K919_9METZ</name>
<dbReference type="AlphaFoldDB" id="A0AAV7K919"/>
<comment type="caution">
    <text evidence="1">The sequence shown here is derived from an EMBL/GenBank/DDBJ whole genome shotgun (WGS) entry which is preliminary data.</text>
</comment>
<evidence type="ECO:0000313" key="2">
    <source>
        <dbReference type="Proteomes" id="UP001165289"/>
    </source>
</evidence>
<dbReference type="EMBL" id="JAKMXF010000111">
    <property type="protein sequence ID" value="KAI6657659.1"/>
    <property type="molecule type" value="Genomic_DNA"/>
</dbReference>
<keyword evidence="2" id="KW-1185">Reference proteome</keyword>
<accession>A0AAV7K919</accession>
<gene>
    <name evidence="1" type="ORF">LOD99_402</name>
</gene>
<dbReference type="Proteomes" id="UP001165289">
    <property type="component" value="Unassembled WGS sequence"/>
</dbReference>